<evidence type="ECO:0000313" key="9">
    <source>
        <dbReference type="EMBL" id="ABX12038.1"/>
    </source>
</evidence>
<evidence type="ECO:0000256" key="7">
    <source>
        <dbReference type="ARBA" id="ARBA00023160"/>
    </source>
</evidence>
<evidence type="ECO:0000256" key="6">
    <source>
        <dbReference type="ARBA" id="ARBA00023098"/>
    </source>
</evidence>
<dbReference type="HAMAP" id="MF_00101">
    <property type="entry name" value="AcpS"/>
    <property type="match status" value="1"/>
</dbReference>
<dbReference type="OrthoDB" id="186883at2157"/>
<dbReference type="GO" id="GO:0000287">
    <property type="term" value="F:magnesium ion binding"/>
    <property type="evidence" value="ECO:0007669"/>
    <property type="project" value="InterPro"/>
</dbReference>
<sequence>MISVGVDIEKINRFESLLPESSFIKKIFSPEEIKYCFSKKHPAETLAAKFAGKEAIIKALNGLNYKSNSYHEIEILNKNDNSPYVNLKNFLNYHISISLSHSDQYAIAFVLIFNK</sequence>
<dbReference type="GO" id="GO:0006633">
    <property type="term" value="P:fatty acid biosynthetic process"/>
    <property type="evidence" value="ECO:0007669"/>
    <property type="project" value="UniProtKB-KW"/>
</dbReference>
<keyword evidence="3" id="KW-0479">Metal-binding</keyword>
<dbReference type="GO" id="GO:0008897">
    <property type="term" value="F:holo-[acyl-carrier-protein] synthase activity"/>
    <property type="evidence" value="ECO:0007669"/>
    <property type="project" value="InterPro"/>
</dbReference>
<accession>A9A1R7</accession>
<evidence type="ECO:0000256" key="1">
    <source>
        <dbReference type="ARBA" id="ARBA00022516"/>
    </source>
</evidence>
<protein>
    <submittedName>
        <fullName evidence="9">4'-phosphopantetheinyl transferase</fullName>
    </submittedName>
</protein>
<proteinExistence type="inferred from homology"/>
<keyword evidence="10" id="KW-1185">Reference proteome</keyword>
<feature type="domain" description="4'-phosphopantetheinyl transferase" evidence="8">
    <location>
        <begin position="3"/>
        <end position="110"/>
    </location>
</feature>
<organism evidence="9 10">
    <name type="scientific">Nitrosopumilus maritimus (strain SCM1)</name>
    <dbReference type="NCBI Taxonomy" id="436308"/>
    <lineage>
        <taxon>Archaea</taxon>
        <taxon>Nitrososphaerota</taxon>
        <taxon>Nitrososphaeria</taxon>
        <taxon>Nitrosopumilales</taxon>
        <taxon>Nitrosopumilaceae</taxon>
        <taxon>Nitrosopumilus</taxon>
    </lineage>
</organism>
<dbReference type="HOGENOM" id="CLU_089696_1_1_2"/>
<evidence type="ECO:0000256" key="5">
    <source>
        <dbReference type="ARBA" id="ARBA00022842"/>
    </source>
</evidence>
<evidence type="ECO:0000313" key="10">
    <source>
        <dbReference type="Proteomes" id="UP000000792"/>
    </source>
</evidence>
<dbReference type="EnsemblBacteria" id="ABX12038">
    <property type="protein sequence ID" value="ABX12038"/>
    <property type="gene ID" value="Nmar_0138"/>
</dbReference>
<dbReference type="InterPro" id="IPR004568">
    <property type="entry name" value="Ppantetheine-prot_Trfase_dom"/>
</dbReference>
<dbReference type="InterPro" id="IPR008278">
    <property type="entry name" value="4-PPantetheinyl_Trfase_dom"/>
</dbReference>
<dbReference type="NCBIfam" id="TIGR00516">
    <property type="entry name" value="acpS"/>
    <property type="match status" value="1"/>
</dbReference>
<dbReference type="InParanoid" id="A9A1R7"/>
<reference evidence="9 10" key="1">
    <citation type="journal article" date="2010" name="Proc. Natl. Acad. Sci. U.S.A.">
        <title>Nitrosopumilus maritimus genome reveals unique mechanisms for nitrification and autotrophy in globally distributed marine crenarchaea.</title>
        <authorList>
            <person name="Walker C.B."/>
            <person name="de la Torre J.R."/>
            <person name="Klotz M.G."/>
            <person name="Urakawa H."/>
            <person name="Pinel N."/>
            <person name="Arp D.J."/>
            <person name="Brochier-Armanet C."/>
            <person name="Chain P.S."/>
            <person name="Chan P.P."/>
            <person name="Gollabgir A."/>
            <person name="Hemp J."/>
            <person name="Hugler M."/>
            <person name="Karr E.A."/>
            <person name="Konneke M."/>
            <person name="Shin M."/>
            <person name="Lawton T.J."/>
            <person name="Lowe T."/>
            <person name="Martens-Habbena W."/>
            <person name="Sayavedra-Soto L.A."/>
            <person name="Lang D."/>
            <person name="Sievert S.M."/>
            <person name="Rosenzweig A.C."/>
            <person name="Manning G."/>
            <person name="Stahl D.A."/>
        </authorList>
    </citation>
    <scope>NUCLEOTIDE SEQUENCE [LARGE SCALE GENOMIC DNA]</scope>
    <source>
        <strain evidence="9 10">SCM1</strain>
    </source>
</reference>
<dbReference type="Pfam" id="PF01648">
    <property type="entry name" value="ACPS"/>
    <property type="match status" value="1"/>
</dbReference>
<dbReference type="NCBIfam" id="TIGR00556">
    <property type="entry name" value="pantethn_trn"/>
    <property type="match status" value="1"/>
</dbReference>
<dbReference type="Proteomes" id="UP000000792">
    <property type="component" value="Chromosome"/>
</dbReference>
<keyword evidence="7" id="KW-0275">Fatty acid biosynthesis</keyword>
<gene>
    <name evidence="9" type="ordered locus">Nmar_0138</name>
</gene>
<dbReference type="KEGG" id="nmr:Nmar_0138"/>
<keyword evidence="4" id="KW-0276">Fatty acid metabolism</keyword>
<dbReference type="eggNOG" id="arCOG08267">
    <property type="taxonomic scope" value="Archaea"/>
</dbReference>
<dbReference type="GeneID" id="5774169"/>
<dbReference type="PhylomeDB" id="A9A1R7"/>
<dbReference type="AlphaFoldDB" id="A9A1R7"/>
<evidence type="ECO:0000256" key="4">
    <source>
        <dbReference type="ARBA" id="ARBA00022832"/>
    </source>
</evidence>
<dbReference type="SUPFAM" id="SSF56214">
    <property type="entry name" value="4'-phosphopantetheinyl transferase"/>
    <property type="match status" value="1"/>
</dbReference>
<keyword evidence="5" id="KW-0460">Magnesium</keyword>
<dbReference type="InterPro" id="IPR002582">
    <property type="entry name" value="ACPS"/>
</dbReference>
<evidence type="ECO:0000256" key="3">
    <source>
        <dbReference type="ARBA" id="ARBA00022723"/>
    </source>
</evidence>
<keyword evidence="1" id="KW-0444">Lipid biosynthesis</keyword>
<evidence type="ECO:0000256" key="2">
    <source>
        <dbReference type="ARBA" id="ARBA00022679"/>
    </source>
</evidence>
<dbReference type="InterPro" id="IPR037143">
    <property type="entry name" value="4-PPantetheinyl_Trfase_dom_sf"/>
</dbReference>
<name>A9A1R7_NITMS</name>
<dbReference type="Gene3D" id="3.90.470.20">
    <property type="entry name" value="4'-phosphopantetheinyl transferase domain"/>
    <property type="match status" value="1"/>
</dbReference>
<dbReference type="STRING" id="436308.Nmar_0138"/>
<dbReference type="RefSeq" id="WP_012214525.1">
    <property type="nucleotide sequence ID" value="NC_010085.1"/>
</dbReference>
<evidence type="ECO:0000259" key="8">
    <source>
        <dbReference type="Pfam" id="PF01648"/>
    </source>
</evidence>
<keyword evidence="6" id="KW-0443">Lipid metabolism</keyword>
<keyword evidence="2 9" id="KW-0808">Transferase</keyword>
<dbReference type="EMBL" id="CP000866">
    <property type="protein sequence ID" value="ABX12038.1"/>
    <property type="molecule type" value="Genomic_DNA"/>
</dbReference>